<protein>
    <recommendedName>
        <fullName evidence="3">HEAT repeat domain-containing protein</fullName>
    </recommendedName>
</protein>
<dbReference type="AlphaFoldDB" id="A0A8J3CC39"/>
<reference evidence="1" key="1">
    <citation type="journal article" date="2014" name="Int. J. Syst. Evol. Microbiol.">
        <title>Complete genome sequence of Corynebacterium casei LMG S-19264T (=DSM 44701T), isolated from a smear-ripened cheese.</title>
        <authorList>
            <consortium name="US DOE Joint Genome Institute (JGI-PGF)"/>
            <person name="Walter F."/>
            <person name="Albersmeier A."/>
            <person name="Kalinowski J."/>
            <person name="Ruckert C."/>
        </authorList>
    </citation>
    <scope>NUCLEOTIDE SEQUENCE</scope>
    <source>
        <strain evidence="1">CGMCC 4.5737</strain>
    </source>
</reference>
<evidence type="ECO:0000313" key="1">
    <source>
        <dbReference type="EMBL" id="GGM57259.1"/>
    </source>
</evidence>
<dbReference type="InterPro" id="IPR016024">
    <property type="entry name" value="ARM-type_fold"/>
</dbReference>
<dbReference type="EMBL" id="BMMK01000012">
    <property type="protein sequence ID" value="GGM57259.1"/>
    <property type="molecule type" value="Genomic_DNA"/>
</dbReference>
<accession>A0A8J3CC39</accession>
<sequence>MSSNWNEPWTNSEGMSHREIVERIANDPGIRERVEATLAEDPEVQEGRRLYAEAAGPLLAELQQLVPDLEAINHKLEGVGDLYRVQVRHVDEDGNETSRRPLDYRAAVPVLLEWLPKVRYAPLAEDIVSALSAPFAKKQARPLLLRLFRESLPVENPQRPDNTAYFREQLRWRIGETLGKFSDPTVADDMIELARDPSFGHARSQIVNPGLAKTKDPRVPEILLDLLEDPTVAPAAAQGLGRLRHTPAQPHLERALHSTDENLRYQAKKALKRLT</sequence>
<dbReference type="Pfam" id="PF03130">
    <property type="entry name" value="HEAT_PBS"/>
    <property type="match status" value="1"/>
</dbReference>
<dbReference type="SUPFAM" id="SSF48371">
    <property type="entry name" value="ARM repeat"/>
    <property type="match status" value="1"/>
</dbReference>
<dbReference type="SMART" id="SM00567">
    <property type="entry name" value="EZ_HEAT"/>
    <property type="match status" value="2"/>
</dbReference>
<reference evidence="1" key="2">
    <citation type="submission" date="2020-09" db="EMBL/GenBank/DDBJ databases">
        <authorList>
            <person name="Sun Q."/>
            <person name="Zhou Y."/>
        </authorList>
    </citation>
    <scope>NUCLEOTIDE SEQUENCE</scope>
    <source>
        <strain evidence="1">CGMCC 4.5737</strain>
    </source>
</reference>
<dbReference type="Proteomes" id="UP000637578">
    <property type="component" value="Unassembled WGS sequence"/>
</dbReference>
<evidence type="ECO:0008006" key="3">
    <source>
        <dbReference type="Google" id="ProtNLM"/>
    </source>
</evidence>
<name>A0A8J3CC39_9PSEU</name>
<keyword evidence="2" id="KW-1185">Reference proteome</keyword>
<dbReference type="InterPro" id="IPR004155">
    <property type="entry name" value="PBS_lyase_HEAT"/>
</dbReference>
<gene>
    <name evidence="1" type="ORF">GCM10012275_30450</name>
</gene>
<proteinExistence type="predicted"/>
<evidence type="ECO:0000313" key="2">
    <source>
        <dbReference type="Proteomes" id="UP000637578"/>
    </source>
</evidence>
<dbReference type="RefSeq" id="WP_189058134.1">
    <property type="nucleotide sequence ID" value="NZ_BMMK01000012.1"/>
</dbReference>
<dbReference type="Gene3D" id="1.25.10.10">
    <property type="entry name" value="Leucine-rich Repeat Variant"/>
    <property type="match status" value="1"/>
</dbReference>
<organism evidence="1 2">
    <name type="scientific">Longimycelium tulufanense</name>
    <dbReference type="NCBI Taxonomy" id="907463"/>
    <lineage>
        <taxon>Bacteria</taxon>
        <taxon>Bacillati</taxon>
        <taxon>Actinomycetota</taxon>
        <taxon>Actinomycetes</taxon>
        <taxon>Pseudonocardiales</taxon>
        <taxon>Pseudonocardiaceae</taxon>
        <taxon>Longimycelium</taxon>
    </lineage>
</organism>
<comment type="caution">
    <text evidence="1">The sequence shown here is derived from an EMBL/GenBank/DDBJ whole genome shotgun (WGS) entry which is preliminary data.</text>
</comment>
<dbReference type="InterPro" id="IPR011989">
    <property type="entry name" value="ARM-like"/>
</dbReference>